<gene>
    <name evidence="6" type="ORF">UFOPK2001_00685</name>
</gene>
<feature type="domain" description="HTH tetR-type" evidence="5">
    <location>
        <begin position="6"/>
        <end position="66"/>
    </location>
</feature>
<dbReference type="PRINTS" id="PR00400">
    <property type="entry name" value="TETREPRESSOR"/>
</dbReference>
<sequence length="213" mass="22876">MSKPGHYTREDVVETALRILDEFGLADLSMRRLAGVLDVQPSALYWHVPNKQTLLALVADQIIDRATTVDHRDFTPDGSLDWKAVTVAESTAIRDALMAFRDGAEVVSSTLALGLGADGALARIRVGIDAVCPDGEVARVAAESILFLILGQVWHEQQRMQADSLGVVAPAVEAKPAQAASGVLPGQIDAFAFGIELILDGLEKQLTLKHESR</sequence>
<dbReference type="GO" id="GO:0046677">
    <property type="term" value="P:response to antibiotic"/>
    <property type="evidence" value="ECO:0007669"/>
    <property type="project" value="InterPro"/>
</dbReference>
<evidence type="ECO:0000256" key="4">
    <source>
        <dbReference type="ARBA" id="ARBA00023163"/>
    </source>
</evidence>
<dbReference type="GO" id="GO:0045892">
    <property type="term" value="P:negative regulation of DNA-templated transcription"/>
    <property type="evidence" value="ECO:0007669"/>
    <property type="project" value="InterPro"/>
</dbReference>
<reference evidence="6" key="1">
    <citation type="submission" date="2020-05" db="EMBL/GenBank/DDBJ databases">
        <authorList>
            <person name="Chiriac C."/>
            <person name="Salcher M."/>
            <person name="Ghai R."/>
            <person name="Kavagutti S V."/>
        </authorList>
    </citation>
    <scope>NUCLEOTIDE SEQUENCE</scope>
</reference>
<dbReference type="Gene3D" id="1.10.357.10">
    <property type="entry name" value="Tetracycline Repressor, domain 2"/>
    <property type="match status" value="1"/>
</dbReference>
<dbReference type="Pfam" id="PF00440">
    <property type="entry name" value="TetR_N"/>
    <property type="match status" value="1"/>
</dbReference>
<organism evidence="6">
    <name type="scientific">freshwater metagenome</name>
    <dbReference type="NCBI Taxonomy" id="449393"/>
    <lineage>
        <taxon>unclassified sequences</taxon>
        <taxon>metagenomes</taxon>
        <taxon>ecological metagenomes</taxon>
    </lineage>
</organism>
<accession>A0A6J6JBZ3</accession>
<evidence type="ECO:0000313" key="6">
    <source>
        <dbReference type="EMBL" id="CAB4633519.1"/>
    </source>
</evidence>
<dbReference type="InterPro" id="IPR001647">
    <property type="entry name" value="HTH_TetR"/>
</dbReference>
<keyword evidence="3" id="KW-0238">DNA-binding</keyword>
<dbReference type="Pfam" id="PF02909">
    <property type="entry name" value="TetR_C_1"/>
    <property type="match status" value="1"/>
</dbReference>
<keyword evidence="1" id="KW-0678">Repressor</keyword>
<dbReference type="PROSITE" id="PS50977">
    <property type="entry name" value="HTH_TETR_2"/>
    <property type="match status" value="1"/>
</dbReference>
<keyword evidence="4" id="KW-0804">Transcription</keyword>
<evidence type="ECO:0000259" key="5">
    <source>
        <dbReference type="PROSITE" id="PS50977"/>
    </source>
</evidence>
<dbReference type="GO" id="GO:0003677">
    <property type="term" value="F:DNA binding"/>
    <property type="evidence" value="ECO:0007669"/>
    <property type="project" value="UniProtKB-KW"/>
</dbReference>
<dbReference type="InterPro" id="IPR036271">
    <property type="entry name" value="Tet_transcr_reg_TetR-rel_C_sf"/>
</dbReference>
<evidence type="ECO:0000256" key="2">
    <source>
        <dbReference type="ARBA" id="ARBA00023015"/>
    </source>
</evidence>
<evidence type="ECO:0000256" key="3">
    <source>
        <dbReference type="ARBA" id="ARBA00023125"/>
    </source>
</evidence>
<dbReference type="SUPFAM" id="SSF48498">
    <property type="entry name" value="Tetracyclin repressor-like, C-terminal domain"/>
    <property type="match status" value="1"/>
</dbReference>
<evidence type="ECO:0000256" key="1">
    <source>
        <dbReference type="ARBA" id="ARBA00022491"/>
    </source>
</evidence>
<dbReference type="SUPFAM" id="SSF46689">
    <property type="entry name" value="Homeodomain-like"/>
    <property type="match status" value="1"/>
</dbReference>
<name>A0A6J6JBZ3_9ZZZZ</name>
<dbReference type="InterPro" id="IPR003012">
    <property type="entry name" value="Tet_transcr_reg_TetR"/>
</dbReference>
<protein>
    <submittedName>
        <fullName evidence="6">Unannotated protein</fullName>
    </submittedName>
</protein>
<dbReference type="AlphaFoldDB" id="A0A6J6JBZ3"/>
<dbReference type="EMBL" id="CAEZVN010000055">
    <property type="protein sequence ID" value="CAB4633519.1"/>
    <property type="molecule type" value="Genomic_DNA"/>
</dbReference>
<dbReference type="Gene3D" id="1.10.10.60">
    <property type="entry name" value="Homeodomain-like"/>
    <property type="match status" value="1"/>
</dbReference>
<dbReference type="InterPro" id="IPR009057">
    <property type="entry name" value="Homeodomain-like_sf"/>
</dbReference>
<keyword evidence="2" id="KW-0805">Transcription regulation</keyword>
<proteinExistence type="predicted"/>
<dbReference type="InterPro" id="IPR004111">
    <property type="entry name" value="Repressor_TetR_C"/>
</dbReference>